<evidence type="ECO:0000256" key="1">
    <source>
        <dbReference type="SAM" id="MobiDB-lite"/>
    </source>
</evidence>
<dbReference type="WBParaSite" id="PDA_v2.g25323.t1">
    <property type="protein sequence ID" value="PDA_v2.g25323.t1"/>
    <property type="gene ID" value="PDA_v2.g25323"/>
</dbReference>
<feature type="compositionally biased region" description="Basic and acidic residues" evidence="1">
    <location>
        <begin position="141"/>
        <end position="150"/>
    </location>
</feature>
<organism evidence="3 4">
    <name type="scientific">Panagrolaimus davidi</name>
    <dbReference type="NCBI Taxonomy" id="227884"/>
    <lineage>
        <taxon>Eukaryota</taxon>
        <taxon>Metazoa</taxon>
        <taxon>Ecdysozoa</taxon>
        <taxon>Nematoda</taxon>
        <taxon>Chromadorea</taxon>
        <taxon>Rhabditida</taxon>
        <taxon>Tylenchina</taxon>
        <taxon>Panagrolaimomorpha</taxon>
        <taxon>Panagrolaimoidea</taxon>
        <taxon>Panagrolaimidae</taxon>
        <taxon>Panagrolaimus</taxon>
    </lineage>
</organism>
<accession>A0A914Q8C5</accession>
<feature type="compositionally biased region" description="Acidic residues" evidence="1">
    <location>
        <begin position="84"/>
        <end position="100"/>
    </location>
</feature>
<name>A0A914Q8C5_9BILA</name>
<reference evidence="4" key="1">
    <citation type="submission" date="2022-11" db="UniProtKB">
        <authorList>
            <consortium name="WormBaseParasite"/>
        </authorList>
    </citation>
    <scope>IDENTIFICATION</scope>
</reference>
<evidence type="ECO:0000313" key="3">
    <source>
        <dbReference type="Proteomes" id="UP000887578"/>
    </source>
</evidence>
<evidence type="ECO:0000256" key="2">
    <source>
        <dbReference type="SAM" id="SignalP"/>
    </source>
</evidence>
<evidence type="ECO:0000313" key="4">
    <source>
        <dbReference type="WBParaSite" id="PDA_v2.g25323.t1"/>
    </source>
</evidence>
<feature type="compositionally biased region" description="Basic and acidic residues" evidence="1">
    <location>
        <begin position="101"/>
        <end position="127"/>
    </location>
</feature>
<dbReference type="AlphaFoldDB" id="A0A914Q8C5"/>
<protein>
    <submittedName>
        <fullName evidence="4">Uncharacterized protein</fullName>
    </submittedName>
</protein>
<sequence length="150" mass="16422">MFGFKFVPILFCALLFSTLILSINASPIKPPSSTLTFEDDTSTSTTSDSLTFSNLLSFSKKAASKAFEAVGSFLSVIGESLSSDADEEIPDKSDDEDSVVENEKVEYPPKDDNPYLEDEATKKEEKPLIASPKSSQKSKKKADEKFEGFI</sequence>
<keyword evidence="3" id="KW-1185">Reference proteome</keyword>
<feature type="chain" id="PRO_5037111192" evidence="2">
    <location>
        <begin position="26"/>
        <end position="150"/>
    </location>
</feature>
<keyword evidence="2" id="KW-0732">Signal</keyword>
<dbReference type="Proteomes" id="UP000887578">
    <property type="component" value="Unplaced"/>
</dbReference>
<feature type="region of interest" description="Disordered" evidence="1">
    <location>
        <begin position="83"/>
        <end position="150"/>
    </location>
</feature>
<feature type="signal peptide" evidence="2">
    <location>
        <begin position="1"/>
        <end position="25"/>
    </location>
</feature>
<proteinExistence type="predicted"/>